<dbReference type="GO" id="GO:0005975">
    <property type="term" value="P:carbohydrate metabolic process"/>
    <property type="evidence" value="ECO:0007669"/>
    <property type="project" value="InterPro"/>
</dbReference>
<gene>
    <name evidence="3" type="ORF">GCM10010094_76620</name>
</gene>
<evidence type="ECO:0000313" key="3">
    <source>
        <dbReference type="EMBL" id="GGL04423.1"/>
    </source>
</evidence>
<dbReference type="Proteomes" id="UP000637788">
    <property type="component" value="Unassembled WGS sequence"/>
</dbReference>
<dbReference type="SUPFAM" id="SSF48208">
    <property type="entry name" value="Six-hairpin glycosidases"/>
    <property type="match status" value="1"/>
</dbReference>
<proteinExistence type="predicted"/>
<accession>A0A917VPC2</accession>
<dbReference type="InterPro" id="IPR008928">
    <property type="entry name" value="6-hairpin_glycosidase_sf"/>
</dbReference>
<protein>
    <recommendedName>
        <fullName evidence="2">Alpha-L-rhamnosidase six-hairpin glycosidase domain-containing protein</fullName>
    </recommendedName>
</protein>
<comment type="caution">
    <text evidence="3">The sequence shown here is derived from an EMBL/GenBank/DDBJ whole genome shotgun (WGS) entry which is preliminary data.</text>
</comment>
<name>A0A917VPC2_9ACTN</name>
<dbReference type="AlphaFoldDB" id="A0A917VPC2"/>
<dbReference type="InterPro" id="IPR035396">
    <property type="entry name" value="Bac_rhamnosid6H"/>
</dbReference>
<reference evidence="3" key="1">
    <citation type="journal article" date="2014" name="Int. J. Syst. Evol. Microbiol.">
        <title>Complete genome sequence of Corynebacterium casei LMG S-19264T (=DSM 44701T), isolated from a smear-ripened cheese.</title>
        <authorList>
            <consortium name="US DOE Joint Genome Institute (JGI-PGF)"/>
            <person name="Walter F."/>
            <person name="Albersmeier A."/>
            <person name="Kalinowski J."/>
            <person name="Ruckert C."/>
        </authorList>
    </citation>
    <scope>NUCLEOTIDE SEQUENCE</scope>
    <source>
        <strain evidence="3">JCM 3035</strain>
    </source>
</reference>
<dbReference type="InterPro" id="IPR012341">
    <property type="entry name" value="6hp_glycosidase-like_sf"/>
</dbReference>
<dbReference type="EMBL" id="BMPQ01000030">
    <property type="protein sequence ID" value="GGL04423.1"/>
    <property type="molecule type" value="Genomic_DNA"/>
</dbReference>
<organism evidence="3 4">
    <name type="scientific">Streptomyces flaveus</name>
    <dbReference type="NCBI Taxonomy" id="66370"/>
    <lineage>
        <taxon>Bacteria</taxon>
        <taxon>Bacillati</taxon>
        <taxon>Actinomycetota</taxon>
        <taxon>Actinomycetes</taxon>
        <taxon>Kitasatosporales</taxon>
        <taxon>Streptomycetaceae</taxon>
        <taxon>Streptomyces</taxon>
        <taxon>Streptomyces aurantiacus group</taxon>
    </lineage>
</organism>
<reference evidence="3" key="2">
    <citation type="submission" date="2020-09" db="EMBL/GenBank/DDBJ databases">
        <authorList>
            <person name="Sun Q."/>
            <person name="Ohkuma M."/>
        </authorList>
    </citation>
    <scope>NUCLEOTIDE SEQUENCE</scope>
    <source>
        <strain evidence="3">JCM 3035</strain>
    </source>
</reference>
<feature type="domain" description="Alpha-L-rhamnosidase six-hairpin glycosidase" evidence="2">
    <location>
        <begin position="13"/>
        <end position="69"/>
    </location>
</feature>
<evidence type="ECO:0000259" key="2">
    <source>
        <dbReference type="Pfam" id="PF17389"/>
    </source>
</evidence>
<feature type="compositionally biased region" description="Basic and acidic residues" evidence="1">
    <location>
        <begin position="72"/>
        <end position="82"/>
    </location>
</feature>
<dbReference type="Gene3D" id="1.50.10.10">
    <property type="match status" value="1"/>
</dbReference>
<dbReference type="Pfam" id="PF17389">
    <property type="entry name" value="Bac_rhamnosid6H"/>
    <property type="match status" value="1"/>
</dbReference>
<evidence type="ECO:0000313" key="4">
    <source>
        <dbReference type="Proteomes" id="UP000637788"/>
    </source>
</evidence>
<sequence>MLAATAGAVSVGAGVIVPWTVWQMTGDATVVRGNWPAMTRYLDWIRQQTGDTYAGQGPLTGDWPAPPTPSARDARPWREWRGRASSVTRTGWPRTGSRPAGTT</sequence>
<evidence type="ECO:0000256" key="1">
    <source>
        <dbReference type="SAM" id="MobiDB-lite"/>
    </source>
</evidence>
<feature type="region of interest" description="Disordered" evidence="1">
    <location>
        <begin position="52"/>
        <end position="103"/>
    </location>
</feature>
<keyword evidence="4" id="KW-1185">Reference proteome</keyword>